<feature type="compositionally biased region" description="Basic and acidic residues" evidence="1">
    <location>
        <begin position="143"/>
        <end position="155"/>
    </location>
</feature>
<feature type="compositionally biased region" description="Acidic residues" evidence="1">
    <location>
        <begin position="101"/>
        <end position="118"/>
    </location>
</feature>
<feature type="compositionally biased region" description="Acidic residues" evidence="1">
    <location>
        <begin position="1332"/>
        <end position="1342"/>
    </location>
</feature>
<protein>
    <submittedName>
        <fullName evidence="2">Uncharacterized protein</fullName>
    </submittedName>
</protein>
<evidence type="ECO:0000256" key="1">
    <source>
        <dbReference type="SAM" id="MobiDB-lite"/>
    </source>
</evidence>
<sequence>MQPPGESIKVIKTPPVILNSDDFVNNPAGALAAAGGETVIRRNRKQPQKSQQRLPNTQFSSSEDEQENPDNASIPTSKPPAVTPKRHIMAEAEDPTGGPAQEDDQDDDQDDGQDDDQNEVIPKLKPNATAQPAGIPNQNRTKANKEKKTAAKHQPDMGVAAAINFSITENASALEEAAADADPNNSKKEKKKKPKDRSAESVSEPSSSKKRKKREEKPKPSATTKPNLSAELTPDRPTPAKAQRLSAKGKATLKSPVGDAEERSVCAPTATTTASVSRETVRQEKVNGRIQDETDEMEVDPPVNKHKDGEEATPAKRLNKGKGKAVQAIETSDDREKQDHADETEDESPKPKKASKTPVDPVASTSKDSNGKTGKKKVSRVKNETDAKQKKPAASKDSEQQSASERMFQSMIFVTCLLTFSQRKVDIVRQNAAINVKQYSLGFAKVDLFSQRGKLGPRGPQLATFPMLRSVNDSRVNELLQLYNNGGFHPQLEEHALIVLVDRADIDESSLVPAGFDPNNLKMAKWTDSALESQADVVAGSHRIATMTKVMEDPYQSVRGWKKELRQPQLTDEKKSELRRLIKQEEDLIADVRYPCVHFFDQGGVLDAKNGKACVLKLASNNHVASKKDSPEEALTFLAWAHNESQDAASKQVVLDLLKSLDLPVAHPISMLVKQGSDILDAIAPLFTYTQFRHKISPKKLLEARRVTWGFQSVFVQSGMAELAYVSSGFEYQEEPGEREKFEARADAKAIAAIISGCTGAESFPAAGNIWLQAVQEVSSSHLRGLQPLFPSDVWDSTVQKCNQELLKRVEELVEQALKAHDEQDQEEYQAIEALPRKAELLVNRRTLFTATGKLPGAFEVPFFSLFWFEMLLDHFSTYVKQYQTILDGILPGSRGLGDRQKKIQDFGMQLSASENLLQRLRYFLQFGIDPDWSTKSPDDILEEKPVLRNWVRSCFTGIVAILIKERADAFEGISEAMHWAEDKDIAESGVQWREKFKESKAQALELWAKQIQEEAKASKRPRVNRPDVTLRMLPDPPRAVLQLLDKGLSNAAERDKATWETLQELVVSYLPLLHINALTGKSPGPPHQLNHQDRITGHLAAQVEHWNDQLQPLLQNHPNFCNIFHKIHTYINRHRPLKHYPSFFTYPSLDEGDEDPETDKGDAPGPSSQQREAMEKQHLLKDNQLRKALDVIRTQLVAVTGVGVEVEGKDGAVLHPAVADAYLNLMSVAQGALTDSKNAEKVSAGLLKSQQESQFDLHAETNPNGSGSLCATWPETKALYDGLLYSKGSEPPLDNSETGDEEMDDQDVPKNSKQTRLKKPNPNVDDKLEVSGDDEEEEAEVEAEKRDGGSSSEEDEGKEEAAAIPGSSSTRRRRGTGDEGGQEDGRKRRKLAA</sequence>
<feature type="region of interest" description="Disordered" evidence="1">
    <location>
        <begin position="174"/>
        <end position="402"/>
    </location>
</feature>
<feature type="compositionally biased region" description="Basic and acidic residues" evidence="1">
    <location>
        <begin position="279"/>
        <end position="292"/>
    </location>
</feature>
<feature type="compositionally biased region" description="Basic and acidic residues" evidence="1">
    <location>
        <begin position="303"/>
        <end position="314"/>
    </location>
</feature>
<evidence type="ECO:0000313" key="2">
    <source>
        <dbReference type="EMBL" id="KAL0577999.1"/>
    </source>
</evidence>
<feature type="compositionally biased region" description="Basic and acidic residues" evidence="1">
    <location>
        <begin position="381"/>
        <end position="399"/>
    </location>
</feature>
<feature type="compositionally biased region" description="Basic and acidic residues" evidence="1">
    <location>
        <begin position="332"/>
        <end position="341"/>
    </location>
</feature>
<comment type="caution">
    <text evidence="2">The sequence shown here is derived from an EMBL/GenBank/DDBJ whole genome shotgun (WGS) entry which is preliminary data.</text>
</comment>
<feature type="compositionally biased region" description="Polar residues" evidence="1">
    <location>
        <begin position="48"/>
        <end position="61"/>
    </location>
</feature>
<feature type="region of interest" description="Disordered" evidence="1">
    <location>
        <begin position="1285"/>
        <end position="1394"/>
    </location>
</feature>
<feature type="compositionally biased region" description="Polar residues" evidence="1">
    <location>
        <begin position="269"/>
        <end position="278"/>
    </location>
</feature>
<reference evidence="2 3" key="1">
    <citation type="submission" date="2024-02" db="EMBL/GenBank/DDBJ databases">
        <title>A draft genome for the cacao thread blight pathogen Marasmius crinis-equi.</title>
        <authorList>
            <person name="Cohen S.P."/>
            <person name="Baruah I.K."/>
            <person name="Amoako-Attah I."/>
            <person name="Bukari Y."/>
            <person name="Meinhardt L.W."/>
            <person name="Bailey B.A."/>
        </authorList>
    </citation>
    <scope>NUCLEOTIDE SEQUENCE [LARGE SCALE GENOMIC DNA]</scope>
    <source>
        <strain evidence="2 3">GH-76</strain>
    </source>
</reference>
<feature type="compositionally biased region" description="Acidic residues" evidence="1">
    <location>
        <begin position="1298"/>
        <end position="1307"/>
    </location>
</feature>
<gene>
    <name evidence="2" type="ORF">V5O48_004002</name>
</gene>
<keyword evidence="3" id="KW-1185">Reference proteome</keyword>
<proteinExistence type="predicted"/>
<feature type="region of interest" description="Disordered" evidence="1">
    <location>
        <begin position="1149"/>
        <end position="1176"/>
    </location>
</feature>
<accession>A0ABR3FRA2</accession>
<feature type="compositionally biased region" description="Low complexity" evidence="1">
    <location>
        <begin position="174"/>
        <end position="184"/>
    </location>
</feature>
<feature type="region of interest" description="Disordered" evidence="1">
    <location>
        <begin position="22"/>
        <end position="157"/>
    </location>
</feature>
<name>A0ABR3FRA2_9AGAR</name>
<dbReference type="Proteomes" id="UP001465976">
    <property type="component" value="Unassembled WGS sequence"/>
</dbReference>
<organism evidence="2 3">
    <name type="scientific">Marasmius crinis-equi</name>
    <dbReference type="NCBI Taxonomy" id="585013"/>
    <lineage>
        <taxon>Eukaryota</taxon>
        <taxon>Fungi</taxon>
        <taxon>Dikarya</taxon>
        <taxon>Basidiomycota</taxon>
        <taxon>Agaricomycotina</taxon>
        <taxon>Agaricomycetes</taxon>
        <taxon>Agaricomycetidae</taxon>
        <taxon>Agaricales</taxon>
        <taxon>Marasmiineae</taxon>
        <taxon>Marasmiaceae</taxon>
        <taxon>Marasmius</taxon>
    </lineage>
</organism>
<evidence type="ECO:0000313" key="3">
    <source>
        <dbReference type="Proteomes" id="UP001465976"/>
    </source>
</evidence>
<feature type="compositionally biased region" description="Polar residues" evidence="1">
    <location>
        <begin position="363"/>
        <end position="372"/>
    </location>
</feature>
<dbReference type="EMBL" id="JBAHYK010000125">
    <property type="protein sequence ID" value="KAL0577999.1"/>
    <property type="molecule type" value="Genomic_DNA"/>
</dbReference>